<dbReference type="OrthoDB" id="9916548at2"/>
<keyword evidence="1" id="KW-0812">Transmembrane</keyword>
<feature type="transmembrane region" description="Helical" evidence="1">
    <location>
        <begin position="57"/>
        <end position="75"/>
    </location>
</feature>
<dbReference type="EMBL" id="SJPM01000015">
    <property type="protein sequence ID" value="TWT91459.1"/>
    <property type="molecule type" value="Genomic_DNA"/>
</dbReference>
<organism evidence="3 4">
    <name type="scientific">Neorhodopirellula pilleata</name>
    <dbReference type="NCBI Taxonomy" id="2714738"/>
    <lineage>
        <taxon>Bacteria</taxon>
        <taxon>Pseudomonadati</taxon>
        <taxon>Planctomycetota</taxon>
        <taxon>Planctomycetia</taxon>
        <taxon>Pirellulales</taxon>
        <taxon>Pirellulaceae</taxon>
        <taxon>Neorhodopirellula</taxon>
    </lineage>
</organism>
<dbReference type="Proteomes" id="UP000316213">
    <property type="component" value="Unassembled WGS sequence"/>
</dbReference>
<reference evidence="3 4" key="1">
    <citation type="submission" date="2019-02" db="EMBL/GenBank/DDBJ databases">
        <title>Deep-cultivation of Planctomycetes and their phenomic and genomic characterization uncovers novel biology.</title>
        <authorList>
            <person name="Wiegand S."/>
            <person name="Jogler M."/>
            <person name="Boedeker C."/>
            <person name="Pinto D."/>
            <person name="Vollmers J."/>
            <person name="Rivas-Marin E."/>
            <person name="Kohn T."/>
            <person name="Peeters S.H."/>
            <person name="Heuer A."/>
            <person name="Rast P."/>
            <person name="Oberbeckmann S."/>
            <person name="Bunk B."/>
            <person name="Jeske O."/>
            <person name="Meyerdierks A."/>
            <person name="Storesund J.E."/>
            <person name="Kallscheuer N."/>
            <person name="Luecker S."/>
            <person name="Lage O.M."/>
            <person name="Pohl T."/>
            <person name="Merkel B.J."/>
            <person name="Hornburger P."/>
            <person name="Mueller R.-W."/>
            <person name="Bruemmer F."/>
            <person name="Labrenz M."/>
            <person name="Spormann A.M."/>
            <person name="Op Den Camp H."/>
            <person name="Overmann J."/>
            <person name="Amann R."/>
            <person name="Jetten M.S.M."/>
            <person name="Mascher T."/>
            <person name="Medema M.H."/>
            <person name="Devos D.P."/>
            <person name="Kaster A.-K."/>
            <person name="Ovreas L."/>
            <person name="Rohde M."/>
            <person name="Galperin M.Y."/>
            <person name="Jogler C."/>
        </authorList>
    </citation>
    <scope>NUCLEOTIDE SEQUENCE [LARGE SCALE GENOMIC DNA]</scope>
    <source>
        <strain evidence="3 4">Pla100</strain>
    </source>
</reference>
<comment type="caution">
    <text evidence="3">The sequence shown here is derived from an EMBL/GenBank/DDBJ whole genome shotgun (WGS) entry which is preliminary data.</text>
</comment>
<evidence type="ECO:0000313" key="3">
    <source>
        <dbReference type="EMBL" id="TWT91459.1"/>
    </source>
</evidence>
<keyword evidence="1" id="KW-0472">Membrane</keyword>
<sequence>MKQLAIKSVLGVVWVACLVFIDSGHGTPGPFDFVAFIVGSVSALSFCWVARNDSRAIGIDLVVITVVSVILASTADAQTMPPRPAKYQLVLVDEPPGVADWFRDHDGLLALAKRCDCSRLQSRSDLFRYRYAKSMPSGSSPPAIVFARPDSGVLYVATRDTLPTSADALYAELQASYRLAGEGPHASEISAQRGDRWRPGDRLRDTRDKLDTAGVAIDQLGEIVAQLRESTWLLNAIAAGLAVLIANALTSPRASRS</sequence>
<keyword evidence="4" id="KW-1185">Reference proteome</keyword>
<accession>A0A5C5ZVW2</accession>
<dbReference type="RefSeq" id="WP_146581328.1">
    <property type="nucleotide sequence ID" value="NZ_SJPM01000015.1"/>
</dbReference>
<proteinExistence type="predicted"/>
<feature type="transmembrane region" description="Helical" evidence="1">
    <location>
        <begin position="33"/>
        <end position="50"/>
    </location>
</feature>
<keyword evidence="1" id="KW-1133">Transmembrane helix</keyword>
<name>A0A5C5ZVW2_9BACT</name>
<evidence type="ECO:0000256" key="1">
    <source>
        <dbReference type="SAM" id="Phobius"/>
    </source>
</evidence>
<gene>
    <name evidence="2" type="ORF">Pla100_52600</name>
    <name evidence="3" type="ORF">Pla100_53090</name>
</gene>
<protein>
    <submittedName>
        <fullName evidence="3">Uncharacterized protein</fullName>
    </submittedName>
</protein>
<evidence type="ECO:0000313" key="4">
    <source>
        <dbReference type="Proteomes" id="UP000316213"/>
    </source>
</evidence>
<dbReference type="AlphaFoldDB" id="A0A5C5ZVW2"/>
<evidence type="ECO:0000313" key="2">
    <source>
        <dbReference type="EMBL" id="TWT91410.1"/>
    </source>
</evidence>
<dbReference type="EMBL" id="SJPM01000015">
    <property type="protein sequence ID" value="TWT91410.1"/>
    <property type="molecule type" value="Genomic_DNA"/>
</dbReference>